<reference evidence="2" key="1">
    <citation type="submission" date="2020-05" db="EMBL/GenBank/DDBJ databases">
        <authorList>
            <person name="Chiriac C."/>
            <person name="Salcher M."/>
            <person name="Ghai R."/>
            <person name="Kavagutti S V."/>
        </authorList>
    </citation>
    <scope>NUCLEOTIDE SEQUENCE</scope>
</reference>
<accession>A0A6J7MN80</accession>
<dbReference type="PANTHER" id="PTHR11236">
    <property type="entry name" value="AMINOBENZOATE/ANTHRANILATE SYNTHASE"/>
    <property type="match status" value="1"/>
</dbReference>
<dbReference type="Gene3D" id="3.60.120.10">
    <property type="entry name" value="Anthranilate synthase"/>
    <property type="match status" value="1"/>
</dbReference>
<evidence type="ECO:0000313" key="2">
    <source>
        <dbReference type="EMBL" id="CAB4982401.1"/>
    </source>
</evidence>
<dbReference type="SUPFAM" id="SSF56322">
    <property type="entry name" value="ADC synthase"/>
    <property type="match status" value="1"/>
</dbReference>
<dbReference type="GO" id="GO:0046820">
    <property type="term" value="F:4-amino-4-deoxychorismate synthase activity"/>
    <property type="evidence" value="ECO:0007669"/>
    <property type="project" value="TreeGrafter"/>
</dbReference>
<evidence type="ECO:0000259" key="1">
    <source>
        <dbReference type="Pfam" id="PF00425"/>
    </source>
</evidence>
<organism evidence="2">
    <name type="scientific">freshwater metagenome</name>
    <dbReference type="NCBI Taxonomy" id="449393"/>
    <lineage>
        <taxon>unclassified sequences</taxon>
        <taxon>metagenomes</taxon>
        <taxon>ecological metagenomes</taxon>
    </lineage>
</organism>
<dbReference type="GO" id="GO:0000162">
    <property type="term" value="P:L-tryptophan biosynthetic process"/>
    <property type="evidence" value="ECO:0007669"/>
    <property type="project" value="TreeGrafter"/>
</dbReference>
<name>A0A6J7MN80_9ZZZZ</name>
<dbReference type="Pfam" id="PF00425">
    <property type="entry name" value="Chorismate_bind"/>
    <property type="match status" value="1"/>
</dbReference>
<dbReference type="PANTHER" id="PTHR11236:SF50">
    <property type="entry name" value="AMINODEOXYCHORISMATE SYNTHASE COMPONENT 1"/>
    <property type="match status" value="1"/>
</dbReference>
<gene>
    <name evidence="2" type="ORF">UFOPK3948_00813</name>
</gene>
<proteinExistence type="predicted"/>
<dbReference type="AlphaFoldDB" id="A0A6J7MN80"/>
<sequence>MFENASALPEAYFWMKGKSARECVEIRHDAAALEEPGFWVVVAPFIGEPTFARFTEISESEFISKGQWSAIDSKWKSSLSQSEYINYVEKIRDGIADGWVYQVNACRILSAPLEDAISLRPLMGELLKENPAPQSVYINLPDIEIASASPELFIRVVKSKNGARKILSSPIKGTSATSEFLEKDLAENVMIVDLIRNDLSVICETGSVEVPRLLGIEKHPGLYHLVSDVSGVLRNEIVWHEIFDAIMAPGSVSGAPKSSALEMIARLEEVSRGPYCGAIGWVCDGEAELSVAIRTFWSERDGLLRFGTGAGITWGSNAASEWEETELKASRLISIASGKLTNVRAKA</sequence>
<dbReference type="EMBL" id="CAFBOI010000107">
    <property type="protein sequence ID" value="CAB4982401.1"/>
    <property type="molecule type" value="Genomic_DNA"/>
</dbReference>
<dbReference type="InterPro" id="IPR005801">
    <property type="entry name" value="ADC_synthase"/>
</dbReference>
<feature type="domain" description="Chorismate-utilising enzyme C-terminal" evidence="1">
    <location>
        <begin position="81"/>
        <end position="328"/>
    </location>
</feature>
<dbReference type="PRINTS" id="PR00095">
    <property type="entry name" value="ANTSNTHASEI"/>
</dbReference>
<dbReference type="InterPro" id="IPR019999">
    <property type="entry name" value="Anth_synth_I-like"/>
</dbReference>
<dbReference type="InterPro" id="IPR015890">
    <property type="entry name" value="Chorismate_C"/>
</dbReference>
<protein>
    <submittedName>
        <fullName evidence="2">Unannotated protein</fullName>
    </submittedName>
</protein>